<keyword evidence="3" id="KW-1185">Reference proteome</keyword>
<comment type="caution">
    <text evidence="2">The sequence shown here is derived from an EMBL/GenBank/DDBJ whole genome shotgun (WGS) entry which is preliminary data.</text>
</comment>
<dbReference type="Pfam" id="PF00078">
    <property type="entry name" value="RVT_1"/>
    <property type="match status" value="1"/>
</dbReference>
<proteinExistence type="predicted"/>
<sequence>MDEFNLCIQKIDVMEVAHSEWMHSMPGCNVSFKSFVESDHCAMDVSLYSNVHKKPRPFKYHNFWSTHESFMDLVRSAWDVSVEGNNMWILQTKLKSIKNKLKKLNREAFSNISSRVIEMKNEWKTTQVAILTDRDANTKLFHTSMKINHRKNLITKIEDEQGKLDEDYEHVKLNAVKFYKDLFSEKVNLVDKRAWSEMTVSCKIDHEDYNMLQRTITREKIEACFMSMKGDKAPRPDGLSLEFYKDAWNVVGDSVVDAVQSFFQIGDMPKAMNSTSLILIPKVQQSKTMRNFKSIACYNVLYKGISTVIACRLKTILHKVVGIQQFTYVPGRHISDDILLIQEVINGYHKSNGRPRCFIKVDIMKAYDSVDWFFLWLMLEKLNFPAIFISWIRKCVSIVWFSINLNGSLNGYFKSSRALRQGDLLSSYLFITPFIPKSYILAGRKDLTSYHPNCRDIKLTNVCFTDDLCILSAANDRSLKTVKETLQYFGQITWLKPNLKKSFVYLAGNVDEACLSNTLEILNTSLPIKYLCIPLNTKELNARDCRPLVDKIKQKANSCGASN</sequence>
<dbReference type="CDD" id="cd01650">
    <property type="entry name" value="RT_nLTR_like"/>
    <property type="match status" value="1"/>
</dbReference>
<name>A0AAV3R5Z8_LITER</name>
<gene>
    <name evidence="2" type="ORF">LIER_41014</name>
</gene>
<reference evidence="2 3" key="1">
    <citation type="submission" date="2024-01" db="EMBL/GenBank/DDBJ databases">
        <title>The complete chloroplast genome sequence of Lithospermum erythrorhizon: insights into the phylogenetic relationship among Boraginaceae species and the maternal lineages of purple gromwells.</title>
        <authorList>
            <person name="Okada T."/>
            <person name="Watanabe K."/>
        </authorList>
    </citation>
    <scope>NUCLEOTIDE SEQUENCE [LARGE SCALE GENOMIC DNA]</scope>
</reference>
<protein>
    <recommendedName>
        <fullName evidence="1">Reverse transcriptase domain-containing protein</fullName>
    </recommendedName>
</protein>
<dbReference type="AlphaFoldDB" id="A0AAV3R5Z8"/>
<feature type="domain" description="Reverse transcriptase" evidence="1">
    <location>
        <begin position="261"/>
        <end position="526"/>
    </location>
</feature>
<evidence type="ECO:0000259" key="1">
    <source>
        <dbReference type="PROSITE" id="PS50878"/>
    </source>
</evidence>
<accession>A0AAV3R5Z8</accession>
<dbReference type="PANTHER" id="PTHR31635:SF196">
    <property type="entry name" value="REVERSE TRANSCRIPTASE DOMAIN-CONTAINING PROTEIN-RELATED"/>
    <property type="match status" value="1"/>
</dbReference>
<evidence type="ECO:0000313" key="2">
    <source>
        <dbReference type="EMBL" id="GAA0170746.1"/>
    </source>
</evidence>
<dbReference type="Proteomes" id="UP001454036">
    <property type="component" value="Unassembled WGS sequence"/>
</dbReference>
<dbReference type="PANTHER" id="PTHR31635">
    <property type="entry name" value="REVERSE TRANSCRIPTASE DOMAIN-CONTAINING PROTEIN-RELATED"/>
    <property type="match status" value="1"/>
</dbReference>
<organism evidence="2 3">
    <name type="scientific">Lithospermum erythrorhizon</name>
    <name type="common">Purple gromwell</name>
    <name type="synonym">Lithospermum officinale var. erythrorhizon</name>
    <dbReference type="NCBI Taxonomy" id="34254"/>
    <lineage>
        <taxon>Eukaryota</taxon>
        <taxon>Viridiplantae</taxon>
        <taxon>Streptophyta</taxon>
        <taxon>Embryophyta</taxon>
        <taxon>Tracheophyta</taxon>
        <taxon>Spermatophyta</taxon>
        <taxon>Magnoliopsida</taxon>
        <taxon>eudicotyledons</taxon>
        <taxon>Gunneridae</taxon>
        <taxon>Pentapetalae</taxon>
        <taxon>asterids</taxon>
        <taxon>lamiids</taxon>
        <taxon>Boraginales</taxon>
        <taxon>Boraginaceae</taxon>
        <taxon>Boraginoideae</taxon>
        <taxon>Lithospermeae</taxon>
        <taxon>Lithospermum</taxon>
    </lineage>
</organism>
<dbReference type="EMBL" id="BAABME010024716">
    <property type="protein sequence ID" value="GAA0170746.1"/>
    <property type="molecule type" value="Genomic_DNA"/>
</dbReference>
<evidence type="ECO:0000313" key="3">
    <source>
        <dbReference type="Proteomes" id="UP001454036"/>
    </source>
</evidence>
<dbReference type="InterPro" id="IPR000477">
    <property type="entry name" value="RT_dom"/>
</dbReference>
<dbReference type="PROSITE" id="PS50878">
    <property type="entry name" value="RT_POL"/>
    <property type="match status" value="1"/>
</dbReference>